<evidence type="ECO:0000313" key="2">
    <source>
        <dbReference type="Proteomes" id="UP000315901"/>
    </source>
</evidence>
<evidence type="ECO:0000313" key="1">
    <source>
        <dbReference type="EMBL" id="TPE49310.1"/>
    </source>
</evidence>
<dbReference type="Proteomes" id="UP000315901">
    <property type="component" value="Unassembled WGS sequence"/>
</dbReference>
<dbReference type="Pfam" id="PF04077">
    <property type="entry name" value="DsrH"/>
    <property type="match status" value="1"/>
</dbReference>
<dbReference type="Gene3D" id="3.40.1260.10">
    <property type="entry name" value="DsrEFH-like"/>
    <property type="match status" value="1"/>
</dbReference>
<keyword evidence="2" id="KW-1185">Reference proteome</keyword>
<reference evidence="1 2" key="1">
    <citation type="submission" date="2019-06" db="EMBL/GenBank/DDBJ databases">
        <title>A novel bacterium of genus Marinomonas, isolated from coastal sand.</title>
        <authorList>
            <person name="Huang H."/>
            <person name="Mo K."/>
            <person name="Hu Y."/>
        </authorList>
    </citation>
    <scope>NUCLEOTIDE SEQUENCE [LARGE SCALE GENOMIC DNA]</scope>
    <source>
        <strain evidence="1 2">HB171799</strain>
    </source>
</reference>
<dbReference type="GO" id="GO:0005737">
    <property type="term" value="C:cytoplasm"/>
    <property type="evidence" value="ECO:0007669"/>
    <property type="project" value="InterPro"/>
</dbReference>
<proteinExistence type="predicted"/>
<dbReference type="InterPro" id="IPR007215">
    <property type="entry name" value="Sulphur_relay_TusB/DsrH"/>
</dbReference>
<dbReference type="InterPro" id="IPR027396">
    <property type="entry name" value="DsrEFH-like"/>
</dbReference>
<comment type="caution">
    <text evidence="1">The sequence shown here is derived from an EMBL/GenBank/DDBJ whole genome shotgun (WGS) entry which is preliminary data.</text>
</comment>
<protein>
    <recommendedName>
        <fullName evidence="3">tRNA 2-thiouridine synthesizing protein B</fullName>
    </recommendedName>
</protein>
<dbReference type="OrthoDB" id="9795117at2"/>
<dbReference type="SUPFAM" id="SSF75169">
    <property type="entry name" value="DsrEFH-like"/>
    <property type="match status" value="1"/>
</dbReference>
<dbReference type="AlphaFoldDB" id="A0A501WLM6"/>
<dbReference type="GO" id="GO:0002143">
    <property type="term" value="P:tRNA wobble position uridine thiolation"/>
    <property type="evidence" value="ECO:0007669"/>
    <property type="project" value="InterPro"/>
</dbReference>
<sequence length="96" mass="10730">MFYGFNMATLHTLNKAEYPAAVERDWRCAVKPGDTILLIEEAVLRLLNPEAINQLSGANLTARQADLQAYGLQPPSVCDDTAWVELCVSHDKLINW</sequence>
<organism evidence="1 2">
    <name type="scientific">Maribrevibacterium harenarium</name>
    <dbReference type="NCBI Taxonomy" id="2589817"/>
    <lineage>
        <taxon>Bacteria</taxon>
        <taxon>Pseudomonadati</taxon>
        <taxon>Pseudomonadota</taxon>
        <taxon>Gammaproteobacteria</taxon>
        <taxon>Oceanospirillales</taxon>
        <taxon>Oceanospirillaceae</taxon>
        <taxon>Maribrevibacterium</taxon>
    </lineage>
</organism>
<name>A0A501WLM6_9GAMM</name>
<gene>
    <name evidence="1" type="ORF">FJM67_12030</name>
</gene>
<evidence type="ECO:0008006" key="3">
    <source>
        <dbReference type="Google" id="ProtNLM"/>
    </source>
</evidence>
<dbReference type="EMBL" id="VFRR01000025">
    <property type="protein sequence ID" value="TPE49310.1"/>
    <property type="molecule type" value="Genomic_DNA"/>
</dbReference>
<accession>A0A501WLM6</accession>